<feature type="compositionally biased region" description="Basic and acidic residues" evidence="7">
    <location>
        <begin position="221"/>
        <end position="240"/>
    </location>
</feature>
<dbReference type="PANTHER" id="PTHR23183:SF0">
    <property type="entry name" value="NUCLEOLAR PROTEIN 14"/>
    <property type="match status" value="1"/>
</dbReference>
<comment type="caution">
    <text evidence="8">The sequence shown here is derived from an EMBL/GenBank/DDBJ whole genome shotgun (WGS) entry which is preliminary data.</text>
</comment>
<feature type="region of interest" description="Disordered" evidence="7">
    <location>
        <begin position="14"/>
        <end position="44"/>
    </location>
</feature>
<comment type="similarity">
    <text evidence="2">Belongs to the NOP14 family.</text>
</comment>
<dbReference type="GO" id="GO:0030490">
    <property type="term" value="P:maturation of SSU-rRNA"/>
    <property type="evidence" value="ECO:0007669"/>
    <property type="project" value="TreeGrafter"/>
</dbReference>
<dbReference type="Proteomes" id="UP000663841">
    <property type="component" value="Unassembled WGS sequence"/>
</dbReference>
<evidence type="ECO:0000256" key="4">
    <source>
        <dbReference type="ARBA" id="ARBA00022552"/>
    </source>
</evidence>
<name>A0A8H2XJ69_9AGAM</name>
<dbReference type="GO" id="GO:0032040">
    <property type="term" value="C:small-subunit processome"/>
    <property type="evidence" value="ECO:0007669"/>
    <property type="project" value="InterPro"/>
</dbReference>
<feature type="compositionally biased region" description="Basic and acidic residues" evidence="7">
    <location>
        <begin position="335"/>
        <end position="352"/>
    </location>
</feature>
<evidence type="ECO:0008006" key="10">
    <source>
        <dbReference type="Google" id="ProtNLM"/>
    </source>
</evidence>
<feature type="compositionally biased region" description="Acidic residues" evidence="7">
    <location>
        <begin position="164"/>
        <end position="178"/>
    </location>
</feature>
<protein>
    <recommendedName>
        <fullName evidence="10">Nucleolar complex protein 14</fullName>
    </recommendedName>
</protein>
<keyword evidence="4" id="KW-0698">rRNA processing</keyword>
<feature type="compositionally biased region" description="Basic residues" evidence="7">
    <location>
        <begin position="912"/>
        <end position="921"/>
    </location>
</feature>
<feature type="compositionally biased region" description="Acidic residues" evidence="7">
    <location>
        <begin position="371"/>
        <end position="382"/>
    </location>
</feature>
<dbReference type="InterPro" id="IPR007276">
    <property type="entry name" value="Nop14"/>
</dbReference>
<feature type="compositionally biased region" description="Acidic residues" evidence="7">
    <location>
        <begin position="397"/>
        <end position="455"/>
    </location>
</feature>
<evidence type="ECO:0000256" key="1">
    <source>
        <dbReference type="ARBA" id="ARBA00004604"/>
    </source>
</evidence>
<organism evidence="8 9">
    <name type="scientific">Rhizoctonia solani</name>
    <dbReference type="NCBI Taxonomy" id="456999"/>
    <lineage>
        <taxon>Eukaryota</taxon>
        <taxon>Fungi</taxon>
        <taxon>Dikarya</taxon>
        <taxon>Basidiomycota</taxon>
        <taxon>Agaricomycotina</taxon>
        <taxon>Agaricomycetes</taxon>
        <taxon>Cantharellales</taxon>
        <taxon>Ceratobasidiaceae</taxon>
        <taxon>Rhizoctonia</taxon>
    </lineage>
</organism>
<evidence type="ECO:0000256" key="5">
    <source>
        <dbReference type="ARBA" id="ARBA00023242"/>
    </source>
</evidence>
<feature type="region of interest" description="Disordered" evidence="7">
    <location>
        <begin position="892"/>
        <end position="921"/>
    </location>
</feature>
<keyword evidence="5" id="KW-0539">Nucleus</keyword>
<evidence type="ECO:0000256" key="6">
    <source>
        <dbReference type="ARBA" id="ARBA00024695"/>
    </source>
</evidence>
<feature type="compositionally biased region" description="Basic and acidic residues" evidence="7">
    <location>
        <begin position="895"/>
        <end position="911"/>
    </location>
</feature>
<keyword evidence="3" id="KW-0690">Ribosome biogenesis</keyword>
<evidence type="ECO:0000256" key="3">
    <source>
        <dbReference type="ARBA" id="ARBA00022517"/>
    </source>
</evidence>
<evidence type="ECO:0000256" key="7">
    <source>
        <dbReference type="SAM" id="MobiDB-lite"/>
    </source>
</evidence>
<proteinExistence type="inferred from homology"/>
<evidence type="ECO:0000313" key="8">
    <source>
        <dbReference type="EMBL" id="CAE6428914.1"/>
    </source>
</evidence>
<feature type="region of interest" description="Disordered" evidence="7">
    <location>
        <begin position="164"/>
        <end position="306"/>
    </location>
</feature>
<evidence type="ECO:0000256" key="2">
    <source>
        <dbReference type="ARBA" id="ARBA00007466"/>
    </source>
</evidence>
<dbReference type="EMBL" id="CAJMWW010000083">
    <property type="protein sequence ID" value="CAE6428914.1"/>
    <property type="molecule type" value="Genomic_DNA"/>
</dbReference>
<feature type="compositionally biased region" description="Basic and acidic residues" evidence="7">
    <location>
        <begin position="281"/>
        <end position="295"/>
    </location>
</feature>
<dbReference type="PANTHER" id="PTHR23183">
    <property type="entry name" value="NOP14"/>
    <property type="match status" value="1"/>
</dbReference>
<evidence type="ECO:0000313" key="9">
    <source>
        <dbReference type="Proteomes" id="UP000663841"/>
    </source>
</evidence>
<sequence length="921" mass="102535">MAKTSQLKQLKSALSLAGLSRNSQPQKHKRKSGNGMAIEKAKKAAKLEAIQRRLNPFDEQVTRVKHDVGGRKLKGVVGRPGVSRQAGLEQRKKTLLVEYDQKDRAGGIVDRRFGENDATMTPEERMLERFTRERQRQAKGAAFNLEDDEDLTHYGQSLNALDDFDGAGIELDDDEESGQIDANVVRHDHFGGFDDEKEDEPERKKSKAEVMSEIISKSKAYKAERQEQREADDNTRHQLDQEFASIRELLYAPAPPDPSSSGSNSIPLGKPRTQSTPTNETKPDQADTNTTEEKTGPVAKTDEDYDQFVRELVFDKRSRPTDRLKTEEELAKEAAEALERAEKARLRRMRGEESEDEDERSGKRRKVAQADDLEDDFVEEDAYGLGVGLEAKVDKVDETEESEVEGGSEEEDGSEEEGGSGAESDDDGEPEEVDPSDLSDGAGEENESVEGEIEDLVASRSRPSKTKSKGKGEPKSTLPFTFPFPSSHEELLEILEDVREEDVPTVIHRIRVQYHPSLAEGNKQKLQSLIGTLLDHTLHATSSPTPSFSLATSLAPHIYALSSAYPTAAAQAFISKLTLMQKNLARGLAHGASSANARTWPGTAELALLRLVGVIWSTSDLNHTVGTPAMLLMGQYLAQARARSLRDIASGLFLCTLVLQYESYSKRFLPEAINFLANTCLYLAPHKFTSSNIPGWFPISDLESLSGLRLKSSSKLTPGTPNLSTLLNIEENGEPQDKLDLLALAFTLLAKFAQMYASLTGFIELFEPVKKVLEGLSLGKHSSELQKQHSATLDALSRTLKHSLGARKPLKLQAHKPIPIATYVPQFDAQYSGRRPRDPDHERAASAKLRAEYRKERKGALRELRKDNKFLAAERAKRQEAVDNSYKQRMARVVGEMHSERAEQKQMEREKKREKKRAGKK</sequence>
<dbReference type="Pfam" id="PF04147">
    <property type="entry name" value="Nop14"/>
    <property type="match status" value="1"/>
</dbReference>
<feature type="compositionally biased region" description="Basic and acidic residues" evidence="7">
    <location>
        <begin position="184"/>
        <end position="210"/>
    </location>
</feature>
<dbReference type="GO" id="GO:0030692">
    <property type="term" value="C:Noc4p-Nop14p complex"/>
    <property type="evidence" value="ECO:0007669"/>
    <property type="project" value="TreeGrafter"/>
</dbReference>
<feature type="region of interest" description="Disordered" evidence="7">
    <location>
        <begin position="335"/>
        <end position="482"/>
    </location>
</feature>
<accession>A0A8H2XJ69</accession>
<gene>
    <name evidence="8" type="ORF">RDB_LOCUS62728</name>
</gene>
<comment type="function">
    <text evidence="6">Involved in nucleolar processing of pre-18S ribosomal RNA. Has a role in the nuclear export of 40S pre-ribosomal subunit to the cytoplasm.</text>
</comment>
<comment type="subcellular location">
    <subcellularLocation>
        <location evidence="1">Nucleus</location>
        <location evidence="1">Nucleolus</location>
    </subcellularLocation>
</comment>
<reference evidence="8" key="1">
    <citation type="submission" date="2021-01" db="EMBL/GenBank/DDBJ databases">
        <authorList>
            <person name="Kaushik A."/>
        </authorList>
    </citation>
    <scope>NUCLEOTIDE SEQUENCE</scope>
    <source>
        <strain evidence="8">AG3-T5</strain>
    </source>
</reference>
<dbReference type="AlphaFoldDB" id="A0A8H2XJ69"/>